<dbReference type="FunFam" id="1.10.510.10:FF:000084">
    <property type="entry name" value="Wall-associated receptor kinase 2"/>
    <property type="match status" value="1"/>
</dbReference>
<organism evidence="17">
    <name type="scientific">Aegilops tauschii</name>
    <name type="common">Tausch's goatgrass</name>
    <name type="synonym">Aegilops squarrosa</name>
    <dbReference type="NCBI Taxonomy" id="37682"/>
    <lineage>
        <taxon>Eukaryota</taxon>
        <taxon>Viridiplantae</taxon>
        <taxon>Streptophyta</taxon>
        <taxon>Embryophyta</taxon>
        <taxon>Tracheophyta</taxon>
        <taxon>Spermatophyta</taxon>
        <taxon>Magnoliopsida</taxon>
        <taxon>Liliopsida</taxon>
        <taxon>Poales</taxon>
        <taxon>Poaceae</taxon>
        <taxon>BOP clade</taxon>
        <taxon>Pooideae</taxon>
        <taxon>Triticodae</taxon>
        <taxon>Triticeae</taxon>
        <taxon>Triticinae</taxon>
        <taxon>Aegilops</taxon>
    </lineage>
</organism>
<dbReference type="SMART" id="SM00220">
    <property type="entry name" value="S_TKc"/>
    <property type="match status" value="1"/>
</dbReference>
<dbReference type="FunFam" id="2.10.25.10:FF:000355">
    <property type="entry name" value="Wall-associated receptor kinase 3"/>
    <property type="match status" value="1"/>
</dbReference>
<protein>
    <submittedName>
        <fullName evidence="17">Wall-associated receptor kinase 3</fullName>
    </submittedName>
</protein>
<dbReference type="PROSITE" id="PS50011">
    <property type="entry name" value="PROTEIN_KINASE_DOM"/>
    <property type="match status" value="1"/>
</dbReference>
<keyword evidence="6 14" id="KW-0547">Nucleotide-binding</keyword>
<accession>M8BK02</accession>
<comment type="caution">
    <text evidence="13">Lacks conserved residue(s) required for the propagation of feature annotation.</text>
</comment>
<evidence type="ECO:0000256" key="1">
    <source>
        <dbReference type="ARBA" id="ARBA00004479"/>
    </source>
</evidence>
<evidence type="ECO:0000256" key="4">
    <source>
        <dbReference type="ARBA" id="ARBA00022692"/>
    </source>
</evidence>
<dbReference type="PROSITE" id="PS00108">
    <property type="entry name" value="PROTEIN_KINASE_ST"/>
    <property type="match status" value="1"/>
</dbReference>
<dbReference type="FunFam" id="3.30.200.20:FF:000043">
    <property type="entry name" value="Wall-associated receptor kinase 2"/>
    <property type="match status" value="1"/>
</dbReference>
<dbReference type="Pfam" id="PF04195">
    <property type="entry name" value="Transposase_28"/>
    <property type="match status" value="1"/>
</dbReference>
<dbReference type="GO" id="GO:0030247">
    <property type="term" value="F:polysaccharide binding"/>
    <property type="evidence" value="ECO:0007669"/>
    <property type="project" value="InterPro"/>
</dbReference>
<dbReference type="PANTHER" id="PTHR27005">
    <property type="entry name" value="WALL-ASSOCIATED RECEPTOR KINASE-LIKE 21"/>
    <property type="match status" value="1"/>
</dbReference>
<evidence type="ECO:0000256" key="5">
    <source>
        <dbReference type="ARBA" id="ARBA00022729"/>
    </source>
</evidence>
<evidence type="ECO:0000256" key="9">
    <source>
        <dbReference type="ARBA" id="ARBA00022989"/>
    </source>
</evidence>
<evidence type="ECO:0000256" key="15">
    <source>
        <dbReference type="SAM" id="MobiDB-lite"/>
    </source>
</evidence>
<evidence type="ECO:0000256" key="12">
    <source>
        <dbReference type="ARBA" id="ARBA00023180"/>
    </source>
</evidence>
<dbReference type="GO" id="GO:0005886">
    <property type="term" value="C:plasma membrane"/>
    <property type="evidence" value="ECO:0007669"/>
    <property type="project" value="TreeGrafter"/>
</dbReference>
<name>M8BK02_AEGTA</name>
<feature type="compositionally biased region" description="Basic residues" evidence="15">
    <location>
        <begin position="329"/>
        <end position="339"/>
    </location>
</feature>
<dbReference type="Gene3D" id="2.10.25.10">
    <property type="entry name" value="Laminin"/>
    <property type="match status" value="1"/>
</dbReference>
<evidence type="ECO:0000313" key="17">
    <source>
        <dbReference type="EnsemblPlants" id="EMT22123"/>
    </source>
</evidence>
<dbReference type="InterPro" id="IPR025287">
    <property type="entry name" value="WAK_GUB"/>
</dbReference>
<dbReference type="InterPro" id="IPR045274">
    <property type="entry name" value="WAK-like"/>
</dbReference>
<evidence type="ECO:0000256" key="16">
    <source>
        <dbReference type="SAM" id="Phobius"/>
    </source>
</evidence>
<feature type="binding site" evidence="14">
    <location>
        <position position="801"/>
    </location>
    <ligand>
        <name>ATP</name>
        <dbReference type="ChEBI" id="CHEBI:30616"/>
    </ligand>
</feature>
<keyword evidence="12" id="KW-0325">Glycoprotein</keyword>
<dbReference type="InterPro" id="IPR001881">
    <property type="entry name" value="EGF-like_Ca-bd_dom"/>
</dbReference>
<keyword evidence="13" id="KW-0245">EGF-like domain</keyword>
<dbReference type="Pfam" id="PF07714">
    <property type="entry name" value="PK_Tyr_Ser-Thr"/>
    <property type="match status" value="1"/>
</dbReference>
<dbReference type="GO" id="GO:0005509">
    <property type="term" value="F:calcium ion binding"/>
    <property type="evidence" value="ECO:0007669"/>
    <property type="project" value="InterPro"/>
</dbReference>
<keyword evidence="11" id="KW-1015">Disulfide bond</keyword>
<evidence type="ECO:0000256" key="10">
    <source>
        <dbReference type="ARBA" id="ARBA00023136"/>
    </source>
</evidence>
<evidence type="ECO:0000256" key="11">
    <source>
        <dbReference type="ARBA" id="ARBA00023157"/>
    </source>
</evidence>
<keyword evidence="8 14" id="KW-0067">ATP-binding</keyword>
<dbReference type="SUPFAM" id="SSF56112">
    <property type="entry name" value="Protein kinase-like (PK-like)"/>
    <property type="match status" value="1"/>
</dbReference>
<dbReference type="InterPro" id="IPR000742">
    <property type="entry name" value="EGF"/>
</dbReference>
<dbReference type="Gene3D" id="3.30.200.20">
    <property type="entry name" value="Phosphorylase Kinase, domain 1"/>
    <property type="match status" value="1"/>
</dbReference>
<evidence type="ECO:0000256" key="14">
    <source>
        <dbReference type="PROSITE-ProRule" id="PRU10141"/>
    </source>
</evidence>
<evidence type="ECO:0000256" key="7">
    <source>
        <dbReference type="ARBA" id="ARBA00022777"/>
    </source>
</evidence>
<dbReference type="InterPro" id="IPR008271">
    <property type="entry name" value="Ser/Thr_kinase_AS"/>
</dbReference>
<dbReference type="PROSITE" id="PS50026">
    <property type="entry name" value="EGF_3"/>
    <property type="match status" value="2"/>
</dbReference>
<keyword evidence="2" id="KW-0723">Serine/threonine-protein kinase</keyword>
<dbReference type="EnsemblPlants" id="EMT22123">
    <property type="protein sequence ID" value="EMT22123"/>
    <property type="gene ID" value="F775_25384"/>
</dbReference>
<dbReference type="GO" id="GO:0005524">
    <property type="term" value="F:ATP binding"/>
    <property type="evidence" value="ECO:0007669"/>
    <property type="project" value="UniProtKB-UniRule"/>
</dbReference>
<dbReference type="InterPro" id="IPR011009">
    <property type="entry name" value="Kinase-like_dom_sf"/>
</dbReference>
<keyword evidence="7" id="KW-0418">Kinase</keyword>
<dbReference type="CDD" id="cd14066">
    <property type="entry name" value="STKc_IRAK"/>
    <property type="match status" value="1"/>
</dbReference>
<comment type="subcellular location">
    <subcellularLocation>
        <location evidence="1">Membrane</location>
        <topology evidence="1">Single-pass type I membrane protein</topology>
    </subcellularLocation>
</comment>
<proteinExistence type="predicted"/>
<dbReference type="AlphaFoldDB" id="M8BK02"/>
<dbReference type="Pfam" id="PF13947">
    <property type="entry name" value="GUB_WAK_bind"/>
    <property type="match status" value="1"/>
</dbReference>
<dbReference type="InterPro" id="IPR007321">
    <property type="entry name" value="Transposase_28"/>
</dbReference>
<evidence type="ECO:0000256" key="3">
    <source>
        <dbReference type="ARBA" id="ARBA00022679"/>
    </source>
</evidence>
<dbReference type="SMART" id="SM00179">
    <property type="entry name" value="EGF_CA"/>
    <property type="match status" value="2"/>
</dbReference>
<dbReference type="InterPro" id="IPR000719">
    <property type="entry name" value="Prot_kinase_dom"/>
</dbReference>
<feature type="transmembrane region" description="Helical" evidence="16">
    <location>
        <begin position="692"/>
        <end position="718"/>
    </location>
</feature>
<dbReference type="SMART" id="SM00181">
    <property type="entry name" value="EGF"/>
    <property type="match status" value="2"/>
</dbReference>
<evidence type="ECO:0000256" key="6">
    <source>
        <dbReference type="ARBA" id="ARBA00022741"/>
    </source>
</evidence>
<dbReference type="Gene3D" id="1.10.510.10">
    <property type="entry name" value="Transferase(Phosphotransferase) domain 1"/>
    <property type="match status" value="1"/>
</dbReference>
<feature type="region of interest" description="Disordered" evidence="15">
    <location>
        <begin position="323"/>
        <end position="377"/>
    </location>
</feature>
<evidence type="ECO:0000256" key="13">
    <source>
        <dbReference type="PROSITE-ProRule" id="PRU00076"/>
    </source>
</evidence>
<evidence type="ECO:0000256" key="8">
    <source>
        <dbReference type="ARBA" id="ARBA00022840"/>
    </source>
</evidence>
<keyword evidence="5" id="KW-0732">Signal</keyword>
<dbReference type="PROSITE" id="PS00107">
    <property type="entry name" value="PROTEIN_KINASE_ATP"/>
    <property type="match status" value="1"/>
</dbReference>
<keyword evidence="4 16" id="KW-0812">Transmembrane</keyword>
<sequence length="1097" mass="120981">MSGAGGRWMVSSVTEEDITKLRRAGYLAADIAHQLPDEGQIIPTPEPHERVVFLTHFVRGLGFPLHPFVRGLMFYYGLDFHDLAPNFILNISTFIVVCEAFLRIKPHFGLWLKTFNGKPKVVVGQQAECGGAMVGKMPNVTWLEGSYVETIKGWQSGWFYITEPRDTNWVAAPKFRSGIPMRLTSWKEKGLSWGSPVELTGLQTCIKNMMSKKIKLVNVVQVMLFRRILPCQRRAFTLWEFDPAEHQTLRELFDTTHKDIWKVLFKGAAGSPPLTEDRGLSAKRPANPDWVATAERIDCPAPLPEDPADALLTEMLVPAPYEVPDKKATGTRKGLRRKVVSNSSSESTEAHSSREHEEEEEMAPASARRRPPVARPGCRDSCGNITVSYPFGIGAGCYRDDGRGGFQLECHGSPPRLTVSGFDHHLAGLSLASGEARAYLNATRECFSSTGGLVDRTNTYMSLQYSVYRFSDAKNRLVALGCPNLGYFVDGDGYYVSGCMSVCRPSRYAMPGPCTGVGCCQSEIPADISFFGPYLRNFPPSKDSAAFTTNATSCHYVFLVEDEWFTYTDRVFLNRTDDFAVPLVLDWAVRNIDNCSAATQNVTDFACRSTGSQCVDATNGPGYRCSCPKGYDGNPYLDSGCADIDECHLKDEYPCYGVCTNTPGSHTCQCPPGTSGGATAKNGCRPKDNFTLALKTVIGVGVGVFMSVFMCFWLYLGLQKRKLIKAKRNFFEHNGGVILQQQMRSNRGTAVGGGGGFKIFSEEELEKATNNFATDQVLGRGGHGIVYKGVLEDETVVAIKKSKMMEKSDIKEFAREMLILSQINHRNVVKLLGCCLDVEVPMLVYEYVSNGTLYHFIHGKELNNDTALDTRLRIAAESAEALAYMHTSASPPILHGDVKTANILLDNNLTAKVSDFGASKLAPSDEVQIATLVQGTCGYLDPEYLMTCQLTDKSDVYSFGVVLLELLTGKKAICFSGPEDRSLVSRFVAATKAGTHEKLLDDQVRKEMGPEALEEVTHIVTRCVSVSGEERPAMKEVAERLEALRRYQRRPWGQAGGSDSEEGQSLFGRDMERGVEYMFGPQDVLDLEGGSTYTLSL</sequence>
<dbReference type="GO" id="GO:0004674">
    <property type="term" value="F:protein serine/threonine kinase activity"/>
    <property type="evidence" value="ECO:0007669"/>
    <property type="project" value="UniProtKB-KW"/>
</dbReference>
<keyword evidence="10 16" id="KW-0472">Membrane</keyword>
<reference evidence="17" key="1">
    <citation type="submission" date="2015-06" db="UniProtKB">
        <authorList>
            <consortium name="EnsemblPlants"/>
        </authorList>
    </citation>
    <scope>IDENTIFICATION</scope>
</reference>
<dbReference type="PANTHER" id="PTHR27005:SF371">
    <property type="entry name" value="PROTEIN KINASE DOMAIN-CONTAINING PROTEIN"/>
    <property type="match status" value="1"/>
</dbReference>
<dbReference type="GO" id="GO:0007166">
    <property type="term" value="P:cell surface receptor signaling pathway"/>
    <property type="evidence" value="ECO:0007669"/>
    <property type="project" value="InterPro"/>
</dbReference>
<keyword evidence="9 16" id="KW-1133">Transmembrane helix</keyword>
<dbReference type="InterPro" id="IPR017441">
    <property type="entry name" value="Protein_kinase_ATP_BS"/>
</dbReference>
<evidence type="ECO:0000256" key="2">
    <source>
        <dbReference type="ARBA" id="ARBA00022527"/>
    </source>
</evidence>
<dbReference type="SUPFAM" id="SSF57196">
    <property type="entry name" value="EGF/Laminin"/>
    <property type="match status" value="1"/>
</dbReference>
<dbReference type="CDD" id="cd00054">
    <property type="entry name" value="EGF_CA"/>
    <property type="match status" value="1"/>
</dbReference>
<dbReference type="InterPro" id="IPR001245">
    <property type="entry name" value="Ser-Thr/Tyr_kinase_cat_dom"/>
</dbReference>
<keyword evidence="3" id="KW-0808">Transferase</keyword>